<dbReference type="Gene3D" id="2.60.120.430">
    <property type="entry name" value="Galactose-binding lectin"/>
    <property type="match status" value="2"/>
</dbReference>
<gene>
    <name evidence="2" type="ORF">HZA61_02830</name>
</gene>
<comment type="caution">
    <text evidence="2">The sequence shown here is derived from an EMBL/GenBank/DDBJ whole genome shotgun (WGS) entry which is preliminary data.</text>
</comment>
<evidence type="ECO:0000256" key="1">
    <source>
        <dbReference type="SAM" id="SignalP"/>
    </source>
</evidence>
<dbReference type="PROSITE" id="PS51257">
    <property type="entry name" value="PROKAR_LIPOPROTEIN"/>
    <property type="match status" value="1"/>
</dbReference>
<reference evidence="2" key="1">
    <citation type="submission" date="2020-07" db="EMBL/GenBank/DDBJ databases">
        <title>Huge and variable diversity of episymbiotic CPR bacteria and DPANN archaea in groundwater ecosystems.</title>
        <authorList>
            <person name="He C.Y."/>
            <person name="Keren R."/>
            <person name="Whittaker M."/>
            <person name="Farag I.F."/>
            <person name="Doudna J."/>
            <person name="Cate J.H.D."/>
            <person name="Banfield J.F."/>
        </authorList>
    </citation>
    <scope>NUCLEOTIDE SEQUENCE</scope>
    <source>
        <strain evidence="2">NC_groundwater_1813_Pr3_B-0.1um_71_17</strain>
    </source>
</reference>
<sequence>MSTRVTRVLAALVAVLAFTATGCAKHTGITAPTIKDPVVYADGFGANVDFQAFMGSKLDALSIDSTTVHSGSSAIKIVVPAPGDPSGGYAGGAFTVNRARDLSTYNCLTFWAKSNRPIAIDVVGLGNDNTGTSKYEARINALQVTSTWQRFVIPIPLASRLSDEKGMFFFAEGPESGAGSTIWFDEIQYEFSTLITDPRPSFTSQSLTPDVGEELHVPGTQVVFAVNGVDVTVGCMSGYFTFVSTADTVATGGEGAVHVVGLGTATITGLLGNIPASGSITVNPNPAPLTAAPTPSRAAADVISLFSNAYTNRTVDTWSASWDVADVADVQIAGNAAKKYSNLVYAGIEFTANPIDATAMTHFHADVWAPSGNVFRIKLVDFGANGIYGGGDDREHELTFNNASTPPLQFGSWTSFDIPLSDFSGMTTRGHVAQMIISGDVGTVYLDNIYFHK</sequence>
<proteinExistence type="predicted"/>
<dbReference type="EMBL" id="JACRIW010000020">
    <property type="protein sequence ID" value="MBI5168400.1"/>
    <property type="molecule type" value="Genomic_DNA"/>
</dbReference>
<feature type="signal peptide" evidence="1">
    <location>
        <begin position="1"/>
        <end position="24"/>
    </location>
</feature>
<name>A0A933W0W3_UNCEI</name>
<dbReference type="AlphaFoldDB" id="A0A933W0W3"/>
<feature type="chain" id="PRO_5036882891" description="CBM11 domain-containing protein" evidence="1">
    <location>
        <begin position="25"/>
        <end position="453"/>
    </location>
</feature>
<organism evidence="2 3">
    <name type="scientific">Eiseniibacteriota bacterium</name>
    <dbReference type="NCBI Taxonomy" id="2212470"/>
    <lineage>
        <taxon>Bacteria</taxon>
        <taxon>Candidatus Eiseniibacteriota</taxon>
    </lineage>
</organism>
<dbReference type="InterPro" id="IPR008979">
    <property type="entry name" value="Galactose-bd-like_sf"/>
</dbReference>
<keyword evidence="1" id="KW-0732">Signal</keyword>
<dbReference type="Proteomes" id="UP000696931">
    <property type="component" value="Unassembled WGS sequence"/>
</dbReference>
<protein>
    <recommendedName>
        <fullName evidence="4">CBM11 domain-containing protein</fullName>
    </recommendedName>
</protein>
<evidence type="ECO:0000313" key="2">
    <source>
        <dbReference type="EMBL" id="MBI5168400.1"/>
    </source>
</evidence>
<evidence type="ECO:0000313" key="3">
    <source>
        <dbReference type="Proteomes" id="UP000696931"/>
    </source>
</evidence>
<evidence type="ECO:0008006" key="4">
    <source>
        <dbReference type="Google" id="ProtNLM"/>
    </source>
</evidence>
<dbReference type="SUPFAM" id="SSF49785">
    <property type="entry name" value="Galactose-binding domain-like"/>
    <property type="match status" value="1"/>
</dbReference>
<accession>A0A933W0W3</accession>